<dbReference type="RefSeq" id="WP_014849927.1">
    <property type="nucleotide sequence ID" value="NC_018149.1"/>
</dbReference>
<dbReference type="HOGENOM" id="CLU_1265803_0_0_14"/>
<keyword evidence="3" id="KW-1185">Reference proteome</keyword>
<evidence type="ECO:0000313" key="2">
    <source>
        <dbReference type="EMBL" id="AFN65217.1"/>
    </source>
</evidence>
<accession>I6ZF25</accession>
<dbReference type="Proteomes" id="UP000009005">
    <property type="component" value="Chromosome"/>
</dbReference>
<proteinExistence type="predicted"/>
<dbReference type="OrthoDB" id="403126at2"/>
<evidence type="ECO:0000313" key="3">
    <source>
        <dbReference type="Proteomes" id="UP000009005"/>
    </source>
</evidence>
<name>I6ZF25_MYCWM</name>
<dbReference type="STRING" id="1197325.WEN_02140"/>
<evidence type="ECO:0000256" key="1">
    <source>
        <dbReference type="SAM" id="SignalP"/>
    </source>
</evidence>
<dbReference type="AlphaFoldDB" id="I6ZF25"/>
<feature type="signal peptide" evidence="1">
    <location>
        <begin position="1"/>
        <end position="15"/>
    </location>
</feature>
<sequence>MIAIKLIAMPVTVTAGLLGSASPLIHIGVTKSNYKTKWYERTDFTQPIFKNCKYNGKNPLNVYLTLAGGEVNVPPDSKKVSLKVVEKSNSGERIVWGVGSDNSHEEVWKQLKLQYSGDQEKKIKFMYPYQDQWDRATRTGIATCDDMQVEFVADKGGFRDSDFLEFKDIQVTVSEGSKCIEGFNKVECEVEIGPDNQIQWKEGFKPKIIYTAF</sequence>
<protein>
    <submittedName>
        <fullName evidence="2">Uncharacterized protein</fullName>
    </submittedName>
</protein>
<dbReference type="PATRIC" id="fig|1197325.3.peg.460"/>
<keyword evidence="1" id="KW-0732">Signal</keyword>
<organism evidence="2 3">
    <name type="scientific">Mycoplasma wenyonii (strain Massachusetts)</name>
    <name type="common">Eperythrozoon wenyonii</name>
    <dbReference type="NCBI Taxonomy" id="1197325"/>
    <lineage>
        <taxon>Bacteria</taxon>
        <taxon>Bacillati</taxon>
        <taxon>Mycoplasmatota</taxon>
        <taxon>Mollicutes</taxon>
        <taxon>Mycoplasmataceae</taxon>
        <taxon>Mycoplasma</taxon>
    </lineage>
</organism>
<dbReference type="KEGG" id="mwe:WEN_02140"/>
<reference evidence="2 3" key="1">
    <citation type="journal article" date="2012" name="J. Bacteriol.">
        <title>Complete genome sequence of Mycoplasma wenyonii strain Massachusetts.</title>
        <authorList>
            <person name="Dos Santos A.P."/>
            <person name="Guimaraes A.M."/>
            <person name="do Nascimento N.C."/>
            <person name="Sanmiguel P.J."/>
            <person name="Messick J.B."/>
        </authorList>
    </citation>
    <scope>NUCLEOTIDE SEQUENCE [LARGE SCALE GENOMIC DNA]</scope>
    <source>
        <strain evidence="2 3">Massachusetts</strain>
    </source>
</reference>
<gene>
    <name evidence="2" type="ordered locus">WEN_02140</name>
</gene>
<dbReference type="EMBL" id="CP003703">
    <property type="protein sequence ID" value="AFN65217.1"/>
    <property type="molecule type" value="Genomic_DNA"/>
</dbReference>
<feature type="chain" id="PRO_5013402278" evidence="1">
    <location>
        <begin position="16"/>
        <end position="213"/>
    </location>
</feature>